<gene>
    <name evidence="2" type="ORF">FRZ03_10835</name>
</gene>
<sequence length="336" mass="35705">MSALTLTTPSPERPRQTRWLLRLHRPALCAWVALAVVLAALLLALAGPLVDAAAEGWRQYGACGMSPRCSYDQAAIMRYKDYYNYATIALNLLPFVVAAWAGAALTGRELESGTARLAWTQSTSPAGWLTVRLAVPALGLLVCTGLLSRLHHLAWAAGEDRIDSAKEWYDRFTFHANGPTLAALTLAGLAAGALAGLLVRRALPALVIGVLVTGAVRGLAELALPHLWPAVTRTGSVDRFVPGDGLGVDQGMVTRGGAHVPAPSCDSPAGCDAAYKDFVGRYDVFHPASHFWPLQLTTSALFLAVTALLVTACFLTLRHHTGALRSPRTARTAKTA</sequence>
<evidence type="ECO:0000313" key="3">
    <source>
        <dbReference type="Proteomes" id="UP000320481"/>
    </source>
</evidence>
<dbReference type="AlphaFoldDB" id="A0A5C6JZ19"/>
<accession>A0A5C6JZ19</accession>
<feature type="transmembrane region" description="Helical" evidence="1">
    <location>
        <begin position="296"/>
        <end position="317"/>
    </location>
</feature>
<comment type="caution">
    <text evidence="2">The sequence shown here is derived from an EMBL/GenBank/DDBJ whole genome shotgun (WGS) entry which is preliminary data.</text>
</comment>
<keyword evidence="1" id="KW-0812">Transmembrane</keyword>
<protein>
    <submittedName>
        <fullName evidence="2">ABC transporter permease</fullName>
    </submittedName>
</protein>
<dbReference type="Proteomes" id="UP000320481">
    <property type="component" value="Unassembled WGS sequence"/>
</dbReference>
<proteinExistence type="predicted"/>
<reference evidence="2" key="1">
    <citation type="journal article" date="2019" name="Microbiol. Resour. Announc.">
        <title>Draft Genomic Sequences of Streptomyces misionensis and Streptomyces albidoflavus, bacteria applied for phytopathogen biocontrol.</title>
        <authorList>
            <person name="Pylro V."/>
            <person name="Dias A."/>
            <person name="Andreote F."/>
            <person name="Varani A."/>
            <person name="Andreote C."/>
            <person name="Bernardo E."/>
            <person name="Martins T."/>
        </authorList>
    </citation>
    <scope>NUCLEOTIDE SEQUENCE [LARGE SCALE GENOMIC DNA]</scope>
    <source>
        <strain evidence="2">66</strain>
    </source>
</reference>
<feature type="transmembrane region" description="Helical" evidence="1">
    <location>
        <begin position="206"/>
        <end position="228"/>
    </location>
</feature>
<organism evidence="2 3">
    <name type="scientific">Streptomyces misionensis</name>
    <dbReference type="NCBI Taxonomy" id="67331"/>
    <lineage>
        <taxon>Bacteria</taxon>
        <taxon>Bacillati</taxon>
        <taxon>Actinomycetota</taxon>
        <taxon>Actinomycetes</taxon>
        <taxon>Kitasatosporales</taxon>
        <taxon>Streptomycetaceae</taxon>
        <taxon>Streptomyces</taxon>
    </lineage>
</organism>
<dbReference type="EMBL" id="VOGW01000060">
    <property type="protein sequence ID" value="TWV52805.1"/>
    <property type="molecule type" value="Genomic_DNA"/>
</dbReference>
<evidence type="ECO:0000313" key="2">
    <source>
        <dbReference type="EMBL" id="TWV52805.1"/>
    </source>
</evidence>
<name>A0A5C6JZ19_9ACTN</name>
<keyword evidence="3" id="KW-1185">Reference proteome</keyword>
<feature type="transmembrane region" description="Helical" evidence="1">
    <location>
        <begin position="126"/>
        <end position="147"/>
    </location>
</feature>
<dbReference type="RefSeq" id="WP_146464933.1">
    <property type="nucleotide sequence ID" value="NZ_VOGW01000060.1"/>
</dbReference>
<feature type="transmembrane region" description="Helical" evidence="1">
    <location>
        <begin position="181"/>
        <end position="199"/>
    </location>
</feature>
<keyword evidence="1" id="KW-1133">Transmembrane helix</keyword>
<keyword evidence="1" id="KW-0472">Membrane</keyword>
<feature type="transmembrane region" description="Helical" evidence="1">
    <location>
        <begin position="82"/>
        <end position="105"/>
    </location>
</feature>
<evidence type="ECO:0000256" key="1">
    <source>
        <dbReference type="SAM" id="Phobius"/>
    </source>
</evidence>